<dbReference type="RefSeq" id="WP_397086749.1">
    <property type="nucleotide sequence ID" value="NZ_JBITGY010000009.1"/>
</dbReference>
<evidence type="ECO:0000313" key="2">
    <source>
        <dbReference type="EMBL" id="MFI6501869.1"/>
    </source>
</evidence>
<feature type="chain" id="PRO_5045144958" description="Lytic transglycosylase domain-containing protein" evidence="1">
    <location>
        <begin position="25"/>
        <end position="184"/>
    </location>
</feature>
<proteinExistence type="predicted"/>
<comment type="caution">
    <text evidence="2">The sequence shown here is derived from an EMBL/GenBank/DDBJ whole genome shotgun (WGS) entry which is preliminary data.</text>
</comment>
<organism evidence="2 3">
    <name type="scientific">Nonomuraea typhae</name>
    <dbReference type="NCBI Taxonomy" id="2603600"/>
    <lineage>
        <taxon>Bacteria</taxon>
        <taxon>Bacillati</taxon>
        <taxon>Actinomycetota</taxon>
        <taxon>Actinomycetes</taxon>
        <taxon>Streptosporangiales</taxon>
        <taxon>Streptosporangiaceae</taxon>
        <taxon>Nonomuraea</taxon>
    </lineage>
</organism>
<keyword evidence="1" id="KW-0732">Signal</keyword>
<evidence type="ECO:0000256" key="1">
    <source>
        <dbReference type="SAM" id="SignalP"/>
    </source>
</evidence>
<accession>A0ABW7Z2Y2</accession>
<dbReference type="Proteomes" id="UP001612741">
    <property type="component" value="Unassembled WGS sequence"/>
</dbReference>
<reference evidence="2 3" key="1">
    <citation type="submission" date="2024-10" db="EMBL/GenBank/DDBJ databases">
        <title>The Natural Products Discovery Center: Release of the First 8490 Sequenced Strains for Exploring Actinobacteria Biosynthetic Diversity.</title>
        <authorList>
            <person name="Kalkreuter E."/>
            <person name="Kautsar S.A."/>
            <person name="Yang D."/>
            <person name="Bader C.D."/>
            <person name="Teijaro C.N."/>
            <person name="Fluegel L."/>
            <person name="Davis C.M."/>
            <person name="Simpson J.R."/>
            <person name="Lauterbach L."/>
            <person name="Steele A.D."/>
            <person name="Gui C."/>
            <person name="Meng S."/>
            <person name="Li G."/>
            <person name="Viehrig K."/>
            <person name="Ye F."/>
            <person name="Su P."/>
            <person name="Kiefer A.F."/>
            <person name="Nichols A."/>
            <person name="Cepeda A.J."/>
            <person name="Yan W."/>
            <person name="Fan B."/>
            <person name="Jiang Y."/>
            <person name="Adhikari A."/>
            <person name="Zheng C.-J."/>
            <person name="Schuster L."/>
            <person name="Cowan T.M."/>
            <person name="Smanski M.J."/>
            <person name="Chevrette M.G."/>
            <person name="De Carvalho L.P.S."/>
            <person name="Shen B."/>
        </authorList>
    </citation>
    <scope>NUCLEOTIDE SEQUENCE [LARGE SCALE GENOMIC DNA]</scope>
    <source>
        <strain evidence="2 3">NPDC050545</strain>
    </source>
</reference>
<evidence type="ECO:0008006" key="4">
    <source>
        <dbReference type="Google" id="ProtNLM"/>
    </source>
</evidence>
<feature type="signal peptide" evidence="1">
    <location>
        <begin position="1"/>
        <end position="24"/>
    </location>
</feature>
<keyword evidence="3" id="KW-1185">Reference proteome</keyword>
<protein>
    <recommendedName>
        <fullName evidence="4">Lytic transglycosylase domain-containing protein</fullName>
    </recommendedName>
</protein>
<sequence>MRRLVILAVAVLLLPLMTAAPALAKGISHGRLSGPGLRAPIDIKSGSRIKDDRLNSLRTGTAAHAAIYPGLRSDAFGARPKGGLGPCYRLDWYGPPGDTLALTQYVYPYARRGAVVHTPSQAGAVQNGWLRAPGYVKRILRAMGLPKRAPKAGACPIPVPAPRPACDSGDHGLRHALPSRGPVV</sequence>
<gene>
    <name evidence="2" type="ORF">ACIBG2_31120</name>
</gene>
<dbReference type="EMBL" id="JBITGY010000009">
    <property type="protein sequence ID" value="MFI6501869.1"/>
    <property type="molecule type" value="Genomic_DNA"/>
</dbReference>
<name>A0ABW7Z2Y2_9ACTN</name>
<evidence type="ECO:0000313" key="3">
    <source>
        <dbReference type="Proteomes" id="UP001612741"/>
    </source>
</evidence>